<protein>
    <submittedName>
        <fullName evidence="3">Transcriptional regulator</fullName>
    </submittedName>
</protein>
<keyword evidence="1" id="KW-0238">DNA-binding</keyword>
<evidence type="ECO:0000256" key="1">
    <source>
        <dbReference type="ARBA" id="ARBA00023125"/>
    </source>
</evidence>
<keyword evidence="4" id="KW-1185">Reference proteome</keyword>
<accession>A0A850END5</accession>
<dbReference type="InterPro" id="IPR036388">
    <property type="entry name" value="WH-like_DNA-bd_sf"/>
</dbReference>
<dbReference type="InterPro" id="IPR036390">
    <property type="entry name" value="WH_DNA-bd_sf"/>
</dbReference>
<dbReference type="CDD" id="cd00090">
    <property type="entry name" value="HTH_ARSR"/>
    <property type="match status" value="1"/>
</dbReference>
<dbReference type="AlphaFoldDB" id="A0A850END5"/>
<evidence type="ECO:0000313" key="4">
    <source>
        <dbReference type="Proteomes" id="UP000564806"/>
    </source>
</evidence>
<dbReference type="InterPro" id="IPR013196">
    <property type="entry name" value="HTH_11"/>
</dbReference>
<feature type="domain" description="Helix-turn-helix type 11" evidence="2">
    <location>
        <begin position="31"/>
        <end position="75"/>
    </location>
</feature>
<dbReference type="Gene3D" id="1.10.10.10">
    <property type="entry name" value="Winged helix-like DNA-binding domain superfamily/Winged helix DNA-binding domain"/>
    <property type="match status" value="1"/>
</dbReference>
<comment type="caution">
    <text evidence="3">The sequence shown here is derived from an EMBL/GenBank/DDBJ whole genome shotgun (WGS) entry which is preliminary data.</text>
</comment>
<evidence type="ECO:0000259" key="2">
    <source>
        <dbReference type="Pfam" id="PF08279"/>
    </source>
</evidence>
<dbReference type="SUPFAM" id="SSF46785">
    <property type="entry name" value="Winged helix' DNA-binding domain"/>
    <property type="match status" value="1"/>
</dbReference>
<gene>
    <name evidence="3" type="ORF">HPT30_19410</name>
</gene>
<dbReference type="PANTHER" id="PTHR38600">
    <property type="entry name" value="TRANSCRIPTIONAL REGULATORY PROTEIN"/>
    <property type="match status" value="1"/>
</dbReference>
<sequence length="234" mass="27301">MRRCYECSTLNKGIDKGGELTVQPKEDLSTRETILHLFKTNDELTAKELTDRLNITSMAVRRHIDALERDGFIEARTIRQPMGRPTATYHLTERSNVLFPNKYHTVALDLLDELVQETGEDMVERLFERRKEKLFKRYSSVMENKSFHEKVSLLAELQNDNGYMVEWKQIGQDDYELVEYNCPISQIANQYNHACQCELQLFESLLEAEISRPDCLAQGGRKCLYKIQKRAQES</sequence>
<dbReference type="InterPro" id="IPR011991">
    <property type="entry name" value="ArsR-like_HTH"/>
</dbReference>
<dbReference type="EMBL" id="JABWCS010000215">
    <property type="protein sequence ID" value="NUU62515.1"/>
    <property type="molecule type" value="Genomic_DNA"/>
</dbReference>
<evidence type="ECO:0000313" key="3">
    <source>
        <dbReference type="EMBL" id="NUU62515.1"/>
    </source>
</evidence>
<organism evidence="3 4">
    <name type="scientific">Paenibacillus agri</name>
    <dbReference type="NCBI Taxonomy" id="2744309"/>
    <lineage>
        <taxon>Bacteria</taxon>
        <taxon>Bacillati</taxon>
        <taxon>Bacillota</taxon>
        <taxon>Bacilli</taxon>
        <taxon>Bacillales</taxon>
        <taxon>Paenibacillaceae</taxon>
        <taxon>Paenibacillus</taxon>
    </lineage>
</organism>
<dbReference type="Pfam" id="PF08279">
    <property type="entry name" value="HTH_11"/>
    <property type="match status" value="1"/>
</dbReference>
<dbReference type="GO" id="GO:0003677">
    <property type="term" value="F:DNA binding"/>
    <property type="evidence" value="ECO:0007669"/>
    <property type="project" value="UniProtKB-KW"/>
</dbReference>
<dbReference type="PANTHER" id="PTHR38600:SF2">
    <property type="entry name" value="SLL0088 PROTEIN"/>
    <property type="match status" value="1"/>
</dbReference>
<proteinExistence type="predicted"/>
<name>A0A850END5_9BACL</name>
<dbReference type="Proteomes" id="UP000564806">
    <property type="component" value="Unassembled WGS sequence"/>
</dbReference>
<reference evidence="3" key="1">
    <citation type="submission" date="2020-06" db="EMBL/GenBank/DDBJ databases">
        <title>Paenibacillus sp. nov., isolated from soil.</title>
        <authorList>
            <person name="Seo Y.L."/>
        </authorList>
    </citation>
    <scope>NUCLEOTIDE SEQUENCE [LARGE SCALE GENOMIC DNA]</scope>
    <source>
        <strain evidence="3">JW14</strain>
    </source>
</reference>